<gene>
    <name evidence="2" type="ORF">N658DRAFT_437152</name>
</gene>
<protein>
    <submittedName>
        <fullName evidence="2">Uncharacterized protein</fullName>
    </submittedName>
</protein>
<dbReference type="Proteomes" id="UP001305647">
    <property type="component" value="Unassembled WGS sequence"/>
</dbReference>
<organism evidence="2 3">
    <name type="scientific">Parathielavia hyrcaniae</name>
    <dbReference type="NCBI Taxonomy" id="113614"/>
    <lineage>
        <taxon>Eukaryota</taxon>
        <taxon>Fungi</taxon>
        <taxon>Dikarya</taxon>
        <taxon>Ascomycota</taxon>
        <taxon>Pezizomycotina</taxon>
        <taxon>Sordariomycetes</taxon>
        <taxon>Sordariomycetidae</taxon>
        <taxon>Sordariales</taxon>
        <taxon>Chaetomiaceae</taxon>
        <taxon>Parathielavia</taxon>
    </lineage>
</organism>
<comment type="caution">
    <text evidence="2">The sequence shown here is derived from an EMBL/GenBank/DDBJ whole genome shotgun (WGS) entry which is preliminary data.</text>
</comment>
<dbReference type="EMBL" id="MU863758">
    <property type="protein sequence ID" value="KAK4095924.1"/>
    <property type="molecule type" value="Genomic_DNA"/>
</dbReference>
<feature type="non-terminal residue" evidence="2">
    <location>
        <position position="1"/>
    </location>
</feature>
<evidence type="ECO:0000313" key="3">
    <source>
        <dbReference type="Proteomes" id="UP001305647"/>
    </source>
</evidence>
<dbReference type="AlphaFoldDB" id="A0AAN6SWZ9"/>
<sequence>RHPPATLTLNMKVFTTLVCTLLALASAAAVPYTSSDVVEREAAAALGLDTPYDALARRDEDVEIVTEDLPDGSNKVEIVVDSVSIGYLIIDANGDVYGFEGDGTQIDLDDVLKARSEGTGVEKRAFERIRALAKLASVIKKYGAKVVRFLVCIGSWRKILRCAPKVCVCVCLKSFCFLWKPVS</sequence>
<feature type="chain" id="PRO_5042877419" evidence="1">
    <location>
        <begin position="30"/>
        <end position="183"/>
    </location>
</feature>
<evidence type="ECO:0000256" key="1">
    <source>
        <dbReference type="SAM" id="SignalP"/>
    </source>
</evidence>
<keyword evidence="1" id="KW-0732">Signal</keyword>
<proteinExistence type="predicted"/>
<reference evidence="2" key="2">
    <citation type="submission" date="2023-05" db="EMBL/GenBank/DDBJ databases">
        <authorList>
            <consortium name="Lawrence Berkeley National Laboratory"/>
            <person name="Steindorff A."/>
            <person name="Hensen N."/>
            <person name="Bonometti L."/>
            <person name="Westerberg I."/>
            <person name="Brannstrom I.O."/>
            <person name="Guillou S."/>
            <person name="Cros-Aarteil S."/>
            <person name="Calhoun S."/>
            <person name="Haridas S."/>
            <person name="Kuo A."/>
            <person name="Mondo S."/>
            <person name="Pangilinan J."/>
            <person name="Riley R."/>
            <person name="Labutti K."/>
            <person name="Andreopoulos B."/>
            <person name="Lipzen A."/>
            <person name="Chen C."/>
            <person name="Yanf M."/>
            <person name="Daum C."/>
            <person name="Ng V."/>
            <person name="Clum A."/>
            <person name="Ohm R."/>
            <person name="Martin F."/>
            <person name="Silar P."/>
            <person name="Natvig D."/>
            <person name="Lalanne C."/>
            <person name="Gautier V."/>
            <person name="Ament-Velasquez S.L."/>
            <person name="Kruys A."/>
            <person name="Hutchinson M.I."/>
            <person name="Powell A.J."/>
            <person name="Barry K."/>
            <person name="Miller A.N."/>
            <person name="Grigoriev I.V."/>
            <person name="Debuchy R."/>
            <person name="Gladieux P."/>
            <person name="Thoren M.H."/>
            <person name="Johannesson H."/>
        </authorList>
    </citation>
    <scope>NUCLEOTIDE SEQUENCE</scope>
    <source>
        <strain evidence="2">CBS 757.83</strain>
    </source>
</reference>
<accession>A0AAN6SWZ9</accession>
<feature type="signal peptide" evidence="1">
    <location>
        <begin position="1"/>
        <end position="29"/>
    </location>
</feature>
<reference evidence="2" key="1">
    <citation type="journal article" date="2023" name="Mol. Phylogenet. Evol.">
        <title>Genome-scale phylogeny and comparative genomics of the fungal order Sordariales.</title>
        <authorList>
            <person name="Hensen N."/>
            <person name="Bonometti L."/>
            <person name="Westerberg I."/>
            <person name="Brannstrom I.O."/>
            <person name="Guillou S."/>
            <person name="Cros-Aarteil S."/>
            <person name="Calhoun S."/>
            <person name="Haridas S."/>
            <person name="Kuo A."/>
            <person name="Mondo S."/>
            <person name="Pangilinan J."/>
            <person name="Riley R."/>
            <person name="LaButti K."/>
            <person name="Andreopoulos B."/>
            <person name="Lipzen A."/>
            <person name="Chen C."/>
            <person name="Yan M."/>
            <person name="Daum C."/>
            <person name="Ng V."/>
            <person name="Clum A."/>
            <person name="Steindorff A."/>
            <person name="Ohm R.A."/>
            <person name="Martin F."/>
            <person name="Silar P."/>
            <person name="Natvig D.O."/>
            <person name="Lalanne C."/>
            <person name="Gautier V."/>
            <person name="Ament-Velasquez S.L."/>
            <person name="Kruys A."/>
            <person name="Hutchinson M.I."/>
            <person name="Powell A.J."/>
            <person name="Barry K."/>
            <person name="Miller A.N."/>
            <person name="Grigoriev I.V."/>
            <person name="Debuchy R."/>
            <person name="Gladieux P."/>
            <person name="Hiltunen Thoren M."/>
            <person name="Johannesson H."/>
        </authorList>
    </citation>
    <scope>NUCLEOTIDE SEQUENCE</scope>
    <source>
        <strain evidence="2">CBS 757.83</strain>
    </source>
</reference>
<keyword evidence="3" id="KW-1185">Reference proteome</keyword>
<name>A0AAN6SWZ9_9PEZI</name>
<evidence type="ECO:0000313" key="2">
    <source>
        <dbReference type="EMBL" id="KAK4095924.1"/>
    </source>
</evidence>